<accession>A0ABN7UGS1</accession>
<feature type="non-terminal residue" evidence="1">
    <location>
        <position position="1"/>
    </location>
</feature>
<evidence type="ECO:0000313" key="1">
    <source>
        <dbReference type="EMBL" id="CAG8580990.1"/>
    </source>
</evidence>
<comment type="caution">
    <text evidence="1">The sequence shown here is derived from an EMBL/GenBank/DDBJ whole genome shotgun (WGS) entry which is preliminary data.</text>
</comment>
<name>A0ABN7UGS1_GIGMA</name>
<keyword evidence="2" id="KW-1185">Reference proteome</keyword>
<organism evidence="1 2">
    <name type="scientific">Gigaspora margarita</name>
    <dbReference type="NCBI Taxonomy" id="4874"/>
    <lineage>
        <taxon>Eukaryota</taxon>
        <taxon>Fungi</taxon>
        <taxon>Fungi incertae sedis</taxon>
        <taxon>Mucoromycota</taxon>
        <taxon>Glomeromycotina</taxon>
        <taxon>Glomeromycetes</taxon>
        <taxon>Diversisporales</taxon>
        <taxon>Gigasporaceae</taxon>
        <taxon>Gigaspora</taxon>
    </lineage>
</organism>
<dbReference type="EMBL" id="CAJVQB010002608">
    <property type="protein sequence ID" value="CAG8580990.1"/>
    <property type="molecule type" value="Genomic_DNA"/>
</dbReference>
<evidence type="ECO:0000313" key="2">
    <source>
        <dbReference type="Proteomes" id="UP000789901"/>
    </source>
</evidence>
<reference evidence="1 2" key="1">
    <citation type="submission" date="2021-06" db="EMBL/GenBank/DDBJ databases">
        <authorList>
            <person name="Kallberg Y."/>
            <person name="Tangrot J."/>
            <person name="Rosling A."/>
        </authorList>
    </citation>
    <scope>NUCLEOTIDE SEQUENCE [LARGE SCALE GENOMIC DNA]</scope>
    <source>
        <strain evidence="1 2">120-4 pot B 10/14</strain>
    </source>
</reference>
<protein>
    <submittedName>
        <fullName evidence="1">10770_t:CDS:1</fullName>
    </submittedName>
</protein>
<sequence>IDATIRNALEILKYFNYKKAKTREFNKAIENQEVPVQHTSIKEKTRQDLTKKKEILLVSECETMDYGLKKF</sequence>
<proteinExistence type="predicted"/>
<dbReference type="Proteomes" id="UP000789901">
    <property type="component" value="Unassembled WGS sequence"/>
</dbReference>
<gene>
    <name evidence="1" type="ORF">GMARGA_LOCUS5943</name>
</gene>